<evidence type="ECO:0000256" key="6">
    <source>
        <dbReference type="ARBA" id="ARBA00013053"/>
    </source>
</evidence>
<evidence type="ECO:0000256" key="4">
    <source>
        <dbReference type="ARBA" id="ARBA00005072"/>
    </source>
</evidence>
<dbReference type="InterPro" id="IPR036038">
    <property type="entry name" value="Aminotransferase-like"/>
</dbReference>
<comment type="pathway">
    <text evidence="2">Amino-acid biosynthesis; L-isoleucine biosynthesis; L-isoleucine from 2-oxobutanoate: step 4/4.</text>
</comment>
<keyword evidence="13" id="KW-1185">Reference proteome</keyword>
<comment type="catalytic activity">
    <reaction evidence="11">
        <text>L-leucine + 2-oxoglutarate = 4-methyl-2-oxopentanoate + L-glutamate</text>
        <dbReference type="Rhea" id="RHEA:18321"/>
        <dbReference type="ChEBI" id="CHEBI:16810"/>
        <dbReference type="ChEBI" id="CHEBI:17865"/>
        <dbReference type="ChEBI" id="CHEBI:29985"/>
        <dbReference type="ChEBI" id="CHEBI:57427"/>
        <dbReference type="EC" id="2.6.1.42"/>
    </reaction>
</comment>
<evidence type="ECO:0000256" key="5">
    <source>
        <dbReference type="ARBA" id="ARBA00009320"/>
    </source>
</evidence>
<dbReference type="Gene3D" id="3.20.10.10">
    <property type="entry name" value="D-amino Acid Aminotransferase, subunit A, domain 2"/>
    <property type="match status" value="1"/>
</dbReference>
<dbReference type="InterPro" id="IPR043132">
    <property type="entry name" value="BCAT-like_C"/>
</dbReference>
<dbReference type="Pfam" id="PF01063">
    <property type="entry name" value="Aminotran_4"/>
    <property type="match status" value="1"/>
</dbReference>
<comment type="catalytic activity">
    <reaction evidence="9">
        <text>L-valine + 2-oxoglutarate = 3-methyl-2-oxobutanoate + L-glutamate</text>
        <dbReference type="Rhea" id="RHEA:24813"/>
        <dbReference type="ChEBI" id="CHEBI:11851"/>
        <dbReference type="ChEBI" id="CHEBI:16810"/>
        <dbReference type="ChEBI" id="CHEBI:29985"/>
        <dbReference type="ChEBI" id="CHEBI:57762"/>
        <dbReference type="EC" id="2.6.1.42"/>
    </reaction>
</comment>
<comment type="caution">
    <text evidence="12">The sequence shown here is derived from an EMBL/GenBank/DDBJ whole genome shotgun (WGS) entry which is preliminary data.</text>
</comment>
<evidence type="ECO:0000313" key="12">
    <source>
        <dbReference type="EMBL" id="MFC3052459.1"/>
    </source>
</evidence>
<comment type="pathway">
    <text evidence="4">Amino-acid biosynthesis; L-leucine biosynthesis; L-leucine from 3-methyl-2-oxobutanoate: step 4/4.</text>
</comment>
<protein>
    <recommendedName>
        <fullName evidence="7">Probable branched-chain-amino-acid aminotransferase</fullName>
        <ecNumber evidence="6">2.6.1.42</ecNumber>
    </recommendedName>
</protein>
<evidence type="ECO:0000256" key="7">
    <source>
        <dbReference type="ARBA" id="ARBA00014472"/>
    </source>
</evidence>
<evidence type="ECO:0000256" key="3">
    <source>
        <dbReference type="ARBA" id="ARBA00004931"/>
    </source>
</evidence>
<dbReference type="PANTHER" id="PTHR42743">
    <property type="entry name" value="AMINO-ACID AMINOTRANSFERASE"/>
    <property type="match status" value="1"/>
</dbReference>
<dbReference type="PANTHER" id="PTHR42743:SF11">
    <property type="entry name" value="AMINODEOXYCHORISMATE LYASE"/>
    <property type="match status" value="1"/>
</dbReference>
<name>A0ABV7D5L6_9PROT</name>
<evidence type="ECO:0000256" key="2">
    <source>
        <dbReference type="ARBA" id="ARBA00004824"/>
    </source>
</evidence>
<sequence length="284" mass="31454">MSRIAYVNGAYLPMDTAFIHIEDRANQFADAVYEVVTVYNGRFIDMDAHIDRLERSLNELHIQMPMARSAMMVVLAETARKNRATNAILYIQVSRGIVKRDHAFPVAARPCLTVTCRRFDFAAVKARAEKGIKTITTPDIRWGRCDIKSTSLLPNVLAKQAAKEQGAAEAIMLDEAGNITEGSSTNVWMVTKDGVLVTRSIDDNILPGITRAAVMTIARDFQIKIEERAFSLAEAQNAAEMFLTSSTNCAMPIIMVDTKKIGDGKPGSTTKRIVDAYWSMMEKA</sequence>
<dbReference type="SUPFAM" id="SSF56752">
    <property type="entry name" value="D-aminoacid aminotransferase-like PLP-dependent enzymes"/>
    <property type="match status" value="1"/>
</dbReference>
<keyword evidence="8" id="KW-0100">Branched-chain amino acid biosynthesis</keyword>
<dbReference type="GO" id="GO:0047810">
    <property type="term" value="F:D-alanine-2-oxoglutarate aminotransferase activity"/>
    <property type="evidence" value="ECO:0007669"/>
    <property type="project" value="UniProtKB-EC"/>
</dbReference>
<evidence type="ECO:0000313" key="13">
    <source>
        <dbReference type="Proteomes" id="UP001595444"/>
    </source>
</evidence>
<keyword evidence="12" id="KW-0032">Aminotransferase</keyword>
<dbReference type="RefSeq" id="WP_194213878.1">
    <property type="nucleotide sequence ID" value="NZ_CP061205.1"/>
</dbReference>
<evidence type="ECO:0000256" key="9">
    <source>
        <dbReference type="ARBA" id="ARBA00048212"/>
    </source>
</evidence>
<dbReference type="InterPro" id="IPR001544">
    <property type="entry name" value="Aminotrans_IV"/>
</dbReference>
<evidence type="ECO:0000256" key="1">
    <source>
        <dbReference type="ARBA" id="ARBA00003109"/>
    </source>
</evidence>
<evidence type="ECO:0000256" key="8">
    <source>
        <dbReference type="ARBA" id="ARBA00023304"/>
    </source>
</evidence>
<comment type="pathway">
    <text evidence="3">Amino-acid biosynthesis; L-valine biosynthesis; L-valine from pyruvate: step 4/4.</text>
</comment>
<dbReference type="NCBIfam" id="NF005209">
    <property type="entry name" value="PRK06680.1"/>
    <property type="match status" value="1"/>
</dbReference>
<proteinExistence type="inferred from homology"/>
<accession>A0ABV7D5L6</accession>
<comment type="function">
    <text evidence="1">Acts on leucine, isoleucine and valine.</text>
</comment>
<dbReference type="EC" id="2.6.1.42" evidence="6"/>
<dbReference type="EMBL" id="JBHRSL010000010">
    <property type="protein sequence ID" value="MFC3052459.1"/>
    <property type="molecule type" value="Genomic_DNA"/>
</dbReference>
<keyword evidence="12" id="KW-0808">Transferase</keyword>
<organism evidence="12 13">
    <name type="scientific">Kordiimonas pumila</name>
    <dbReference type="NCBI Taxonomy" id="2161677"/>
    <lineage>
        <taxon>Bacteria</taxon>
        <taxon>Pseudomonadati</taxon>
        <taxon>Pseudomonadota</taxon>
        <taxon>Alphaproteobacteria</taxon>
        <taxon>Kordiimonadales</taxon>
        <taxon>Kordiimonadaceae</taxon>
        <taxon>Kordiimonas</taxon>
    </lineage>
</organism>
<comment type="similarity">
    <text evidence="5">Belongs to the class-IV pyridoxal-phosphate-dependent aminotransferase family.</text>
</comment>
<evidence type="ECO:0000256" key="10">
    <source>
        <dbReference type="ARBA" id="ARBA00048798"/>
    </source>
</evidence>
<dbReference type="Gene3D" id="3.30.470.10">
    <property type="match status" value="1"/>
</dbReference>
<comment type="catalytic activity">
    <reaction evidence="10">
        <text>L-isoleucine + 2-oxoglutarate = (S)-3-methyl-2-oxopentanoate + L-glutamate</text>
        <dbReference type="Rhea" id="RHEA:24801"/>
        <dbReference type="ChEBI" id="CHEBI:16810"/>
        <dbReference type="ChEBI" id="CHEBI:29985"/>
        <dbReference type="ChEBI" id="CHEBI:35146"/>
        <dbReference type="ChEBI" id="CHEBI:58045"/>
        <dbReference type="EC" id="2.6.1.42"/>
    </reaction>
</comment>
<dbReference type="InterPro" id="IPR050571">
    <property type="entry name" value="Class-IV_PLP-Dep_Aminotrnsfr"/>
</dbReference>
<gene>
    <name evidence="12" type="ORF">ACFOKA_11155</name>
</gene>
<dbReference type="CDD" id="cd01558">
    <property type="entry name" value="D-AAT_like"/>
    <property type="match status" value="1"/>
</dbReference>
<reference evidence="13" key="1">
    <citation type="journal article" date="2019" name="Int. J. Syst. Evol. Microbiol.">
        <title>The Global Catalogue of Microorganisms (GCM) 10K type strain sequencing project: providing services to taxonomists for standard genome sequencing and annotation.</title>
        <authorList>
            <consortium name="The Broad Institute Genomics Platform"/>
            <consortium name="The Broad Institute Genome Sequencing Center for Infectious Disease"/>
            <person name="Wu L."/>
            <person name="Ma J."/>
        </authorList>
    </citation>
    <scope>NUCLEOTIDE SEQUENCE [LARGE SCALE GENOMIC DNA]</scope>
    <source>
        <strain evidence="13">KCTC 62164</strain>
    </source>
</reference>
<dbReference type="InterPro" id="IPR043131">
    <property type="entry name" value="BCAT-like_N"/>
</dbReference>
<keyword evidence="8" id="KW-0028">Amino-acid biosynthesis</keyword>
<dbReference type="Proteomes" id="UP001595444">
    <property type="component" value="Unassembled WGS sequence"/>
</dbReference>
<evidence type="ECO:0000256" key="11">
    <source>
        <dbReference type="ARBA" id="ARBA00049229"/>
    </source>
</evidence>